<keyword evidence="1" id="KW-1133">Transmembrane helix</keyword>
<evidence type="ECO:0000256" key="1">
    <source>
        <dbReference type="SAM" id="Phobius"/>
    </source>
</evidence>
<gene>
    <name evidence="3" type="ORF">ERS852420_03520</name>
    <name evidence="4" type="ORF">GMD30_16055</name>
    <name evidence="2" type="ORF">M72_26091</name>
</gene>
<dbReference type="GeneID" id="99749121"/>
<protein>
    <submittedName>
        <fullName evidence="2">Uncharacterized protein</fullName>
    </submittedName>
</protein>
<dbReference type="EMBL" id="CVRR01000012">
    <property type="protein sequence ID" value="CRL36380.1"/>
    <property type="molecule type" value="Genomic_DNA"/>
</dbReference>
<evidence type="ECO:0000313" key="6">
    <source>
        <dbReference type="Proteomes" id="UP000095495"/>
    </source>
</evidence>
<dbReference type="EMBL" id="WNAL01000055">
    <property type="protein sequence ID" value="MTR83148.1"/>
    <property type="molecule type" value="Genomic_DNA"/>
</dbReference>
<evidence type="ECO:0000313" key="5">
    <source>
        <dbReference type="Proteomes" id="UP000049979"/>
    </source>
</evidence>
<dbReference type="RefSeq" id="WP_055067516.1">
    <property type="nucleotide sequence ID" value="NZ_CP173697.1"/>
</dbReference>
<dbReference type="Proteomes" id="UP000049979">
    <property type="component" value="Unassembled WGS sequence"/>
</dbReference>
<name>A0A0M6WI68_9FIRM</name>
<evidence type="ECO:0000313" key="2">
    <source>
        <dbReference type="EMBL" id="CRL36380.1"/>
    </source>
</evidence>
<keyword evidence="1" id="KW-0472">Membrane</keyword>
<evidence type="ECO:0000313" key="4">
    <source>
        <dbReference type="EMBL" id="MTR83148.1"/>
    </source>
</evidence>
<sequence>MIILKGLKKLLVLPIILVLVFIWLIVKTLVSLYEIVHGIVYLFVIIFSILLIAVYGDWLQTGLLAVIGFTSFLLLAVGVLGEVMLESIIKLIWSF</sequence>
<keyword evidence="5" id="KW-1185">Reference proteome</keyword>
<organism evidence="2 5">
    <name type="scientific">Roseburia faecis</name>
    <dbReference type="NCBI Taxonomy" id="301302"/>
    <lineage>
        <taxon>Bacteria</taxon>
        <taxon>Bacillati</taxon>
        <taxon>Bacillota</taxon>
        <taxon>Clostridia</taxon>
        <taxon>Lachnospirales</taxon>
        <taxon>Lachnospiraceae</taxon>
        <taxon>Roseburia</taxon>
    </lineage>
</organism>
<feature type="transmembrane region" description="Helical" evidence="1">
    <location>
        <begin position="38"/>
        <end position="56"/>
    </location>
</feature>
<dbReference type="Proteomes" id="UP000446657">
    <property type="component" value="Unassembled WGS sequence"/>
</dbReference>
<dbReference type="AlphaFoldDB" id="A0A0M6WI68"/>
<evidence type="ECO:0000313" key="7">
    <source>
        <dbReference type="Proteomes" id="UP000446657"/>
    </source>
</evidence>
<keyword evidence="1" id="KW-0812">Transmembrane</keyword>
<dbReference type="EMBL" id="CYXV01000029">
    <property type="protein sequence ID" value="CUN21172.1"/>
    <property type="molecule type" value="Genomic_DNA"/>
</dbReference>
<evidence type="ECO:0000313" key="3">
    <source>
        <dbReference type="EMBL" id="CUN21172.1"/>
    </source>
</evidence>
<accession>A0A0M6WI68</accession>
<feature type="transmembrane region" description="Helical" evidence="1">
    <location>
        <begin position="62"/>
        <end position="85"/>
    </location>
</feature>
<feature type="transmembrane region" description="Helical" evidence="1">
    <location>
        <begin position="6"/>
        <end position="26"/>
    </location>
</feature>
<reference evidence="5" key="1">
    <citation type="submission" date="2015-05" db="EMBL/GenBank/DDBJ databases">
        <authorList>
            <consortium name="Pathogen Informatics"/>
        </authorList>
    </citation>
    <scope>NUCLEOTIDE SEQUENCE [LARGE SCALE GENOMIC DNA]</scope>
    <source>
        <strain evidence="3 6">2789STDY5608863</strain>
        <strain evidence="5">M72</strain>
    </source>
</reference>
<dbReference type="STRING" id="301302.ERS852420_03520"/>
<dbReference type="Proteomes" id="UP000095495">
    <property type="component" value="Unassembled WGS sequence"/>
</dbReference>
<reference evidence="2" key="2">
    <citation type="submission" date="2015-05" db="EMBL/GenBank/DDBJ databases">
        <authorList>
            <person name="Wang D.B."/>
            <person name="Wang M."/>
        </authorList>
    </citation>
    <scope>NUCLEOTIDE SEQUENCE [LARGE SCALE GENOMIC DNA]</scope>
    <source>
        <strain evidence="2">M72</strain>
    </source>
</reference>
<reference evidence="4 7" key="3">
    <citation type="journal article" date="2019" name="Nat. Med.">
        <title>A library of human gut bacterial isolates paired with longitudinal multiomics data enables mechanistic microbiome research.</title>
        <authorList>
            <person name="Poyet M."/>
            <person name="Groussin M."/>
            <person name="Gibbons S.M."/>
            <person name="Avila-Pacheco J."/>
            <person name="Jiang X."/>
            <person name="Kearney S.M."/>
            <person name="Perrotta A.R."/>
            <person name="Berdy B."/>
            <person name="Zhao S."/>
            <person name="Lieberman T.D."/>
            <person name="Swanson P.K."/>
            <person name="Smith M."/>
            <person name="Roesemann S."/>
            <person name="Alexander J.E."/>
            <person name="Rich S.A."/>
            <person name="Livny J."/>
            <person name="Vlamakis H."/>
            <person name="Clish C."/>
            <person name="Bullock K."/>
            <person name="Deik A."/>
            <person name="Scott J."/>
            <person name="Pierce K.A."/>
            <person name="Xavier R.J."/>
            <person name="Alm E.J."/>
        </authorList>
    </citation>
    <scope>NUCLEOTIDE SEQUENCE [LARGE SCALE GENOMIC DNA]</scope>
    <source>
        <strain evidence="4 7">BIOML-A1</strain>
    </source>
</reference>
<proteinExistence type="predicted"/>